<feature type="chain" id="PRO_5046321909" description="Outer membrane beta-barrel protein" evidence="1">
    <location>
        <begin position="22"/>
        <end position="414"/>
    </location>
</feature>
<accession>A0ABW2L9D9</accession>
<dbReference type="Proteomes" id="UP001596472">
    <property type="component" value="Unassembled WGS sequence"/>
</dbReference>
<dbReference type="RefSeq" id="WP_379715151.1">
    <property type="nucleotide sequence ID" value="NZ_JBHTBS010000012.1"/>
</dbReference>
<dbReference type="EMBL" id="JBHTBS010000012">
    <property type="protein sequence ID" value="MFC7339048.1"/>
    <property type="molecule type" value="Genomic_DNA"/>
</dbReference>
<proteinExistence type="predicted"/>
<comment type="caution">
    <text evidence="2">The sequence shown here is derived from an EMBL/GenBank/DDBJ whole genome shotgun (WGS) entry which is preliminary data.</text>
</comment>
<sequence>MKRNLFALIAAVSAATSASYAAEGLYYVGSEAQESLPVTWTVGLNATWDDNVTPTAVLIGSDEDAFSLNPYVGVSFVNMTPQSTLDVYARLGAIYYLDQPAALGSDDFYTQARAGVNWTYRFSERLRFSTRNFIAYELEPDYAYGFATNRQVGEYLYYQTDNSIGYRWTERFATYTGFSFTGLEYDNNVPNQDRLTWSVYNQFRYQLSPQSVLTFDVRYSDTRADGFAADSDSLYFLAGIEHRFSPNTILIARGGVQLYERDAAGGADGTAPYIELALRSAVNDQFSIRAFTRYGVEVYDTTRTVFGGLYDFDERNTLRLGVTGEYSLSPMLSLFGGVDYIPATFDEGRLVAGAGPVAASGFGEDLFNGYVGLSVKFNETFYGTVSYNYTDSSSDFVGYTYDRNRINVGLRAEF</sequence>
<evidence type="ECO:0000256" key="1">
    <source>
        <dbReference type="SAM" id="SignalP"/>
    </source>
</evidence>
<feature type="signal peptide" evidence="1">
    <location>
        <begin position="1"/>
        <end position="21"/>
    </location>
</feature>
<evidence type="ECO:0000313" key="3">
    <source>
        <dbReference type="Proteomes" id="UP001596472"/>
    </source>
</evidence>
<organism evidence="2 3">
    <name type="scientific">Haloferula chungangensis</name>
    <dbReference type="NCBI Taxonomy" id="1048331"/>
    <lineage>
        <taxon>Bacteria</taxon>
        <taxon>Pseudomonadati</taxon>
        <taxon>Verrucomicrobiota</taxon>
        <taxon>Verrucomicrobiia</taxon>
        <taxon>Verrucomicrobiales</taxon>
        <taxon>Verrucomicrobiaceae</taxon>
        <taxon>Haloferula</taxon>
    </lineage>
</organism>
<dbReference type="SUPFAM" id="SSF56935">
    <property type="entry name" value="Porins"/>
    <property type="match status" value="1"/>
</dbReference>
<name>A0ABW2L9D9_9BACT</name>
<protein>
    <recommendedName>
        <fullName evidence="4">Outer membrane beta-barrel protein</fullName>
    </recommendedName>
</protein>
<keyword evidence="1" id="KW-0732">Signal</keyword>
<reference evidence="3" key="1">
    <citation type="journal article" date="2019" name="Int. J. Syst. Evol. Microbiol.">
        <title>The Global Catalogue of Microorganisms (GCM) 10K type strain sequencing project: providing services to taxonomists for standard genome sequencing and annotation.</title>
        <authorList>
            <consortium name="The Broad Institute Genomics Platform"/>
            <consortium name="The Broad Institute Genome Sequencing Center for Infectious Disease"/>
            <person name="Wu L."/>
            <person name="Ma J."/>
        </authorList>
    </citation>
    <scope>NUCLEOTIDE SEQUENCE [LARGE SCALE GENOMIC DNA]</scope>
    <source>
        <strain evidence="3">CGMCC 4.1467</strain>
    </source>
</reference>
<evidence type="ECO:0000313" key="2">
    <source>
        <dbReference type="EMBL" id="MFC7339048.1"/>
    </source>
</evidence>
<gene>
    <name evidence="2" type="ORF">ACFQY0_17780</name>
</gene>
<evidence type="ECO:0008006" key="4">
    <source>
        <dbReference type="Google" id="ProtNLM"/>
    </source>
</evidence>
<keyword evidence="3" id="KW-1185">Reference proteome</keyword>